<evidence type="ECO:0000256" key="5">
    <source>
        <dbReference type="ARBA" id="ARBA00023136"/>
    </source>
</evidence>
<evidence type="ECO:0000259" key="7">
    <source>
        <dbReference type="Pfam" id="PF00892"/>
    </source>
</evidence>
<feature type="domain" description="EamA" evidence="7">
    <location>
        <begin position="152"/>
        <end position="281"/>
    </location>
</feature>
<evidence type="ECO:0000256" key="3">
    <source>
        <dbReference type="ARBA" id="ARBA00022692"/>
    </source>
</evidence>
<dbReference type="PANTHER" id="PTHR32322">
    <property type="entry name" value="INNER MEMBRANE TRANSPORTER"/>
    <property type="match status" value="1"/>
</dbReference>
<dbReference type="PANTHER" id="PTHR32322:SF2">
    <property type="entry name" value="EAMA DOMAIN-CONTAINING PROTEIN"/>
    <property type="match status" value="1"/>
</dbReference>
<reference evidence="8 9" key="1">
    <citation type="submission" date="2019-01" db="EMBL/GenBank/DDBJ databases">
        <title>High-quality-draft genome sequences of five non-tuberculosis mycobacteriaceae isolated from a nosocomial environment.</title>
        <authorList>
            <person name="Tiago I."/>
            <person name="Alarico S."/>
            <person name="Pereira S.G."/>
            <person name="Coelho C."/>
            <person name="Maranha A."/>
            <person name="Empadinhas N."/>
        </authorList>
    </citation>
    <scope>NUCLEOTIDE SEQUENCE [LARGE SCALE GENOMIC DNA]</scope>
    <source>
        <strain evidence="8 9">22DIII</strain>
    </source>
</reference>
<proteinExistence type="inferred from homology"/>
<feature type="transmembrane region" description="Helical" evidence="6">
    <location>
        <begin position="85"/>
        <end position="108"/>
    </location>
</feature>
<evidence type="ECO:0000256" key="4">
    <source>
        <dbReference type="ARBA" id="ARBA00022989"/>
    </source>
</evidence>
<name>A0A4R5XAI1_9MYCO</name>
<dbReference type="RefSeq" id="WP_133413321.1">
    <property type="nucleotide sequence ID" value="NZ_CALTXN010000017.1"/>
</dbReference>
<comment type="subcellular location">
    <subcellularLocation>
        <location evidence="1">Membrane</location>
        <topology evidence="1">Multi-pass membrane protein</topology>
    </subcellularLocation>
</comment>
<feature type="transmembrane region" description="Helical" evidence="6">
    <location>
        <begin position="33"/>
        <end position="53"/>
    </location>
</feature>
<feature type="domain" description="EamA" evidence="7">
    <location>
        <begin position="2"/>
        <end position="132"/>
    </location>
</feature>
<dbReference type="SUPFAM" id="SSF103481">
    <property type="entry name" value="Multidrug resistance efflux transporter EmrE"/>
    <property type="match status" value="2"/>
</dbReference>
<dbReference type="GO" id="GO:0016020">
    <property type="term" value="C:membrane"/>
    <property type="evidence" value="ECO:0007669"/>
    <property type="project" value="UniProtKB-SubCell"/>
</dbReference>
<protein>
    <submittedName>
        <fullName evidence="8">DMT family transporter</fullName>
    </submittedName>
</protein>
<feature type="transmembrane region" description="Helical" evidence="6">
    <location>
        <begin position="264"/>
        <end position="282"/>
    </location>
</feature>
<comment type="similarity">
    <text evidence="2">Belongs to the EamA transporter family.</text>
</comment>
<feature type="transmembrane region" description="Helical" evidence="6">
    <location>
        <begin position="151"/>
        <end position="169"/>
    </location>
</feature>
<feature type="transmembrane region" description="Helical" evidence="6">
    <location>
        <begin position="238"/>
        <end position="258"/>
    </location>
</feature>
<evidence type="ECO:0000313" key="9">
    <source>
        <dbReference type="Proteomes" id="UP000294952"/>
    </source>
</evidence>
<feature type="transmembrane region" description="Helical" evidence="6">
    <location>
        <begin position="181"/>
        <end position="204"/>
    </location>
</feature>
<comment type="caution">
    <text evidence="8">The sequence shown here is derived from an EMBL/GenBank/DDBJ whole genome shotgun (WGS) entry which is preliminary data.</text>
</comment>
<keyword evidence="5 6" id="KW-0472">Membrane</keyword>
<keyword evidence="3 6" id="KW-0812">Transmembrane</keyword>
<dbReference type="InterPro" id="IPR050638">
    <property type="entry name" value="AA-Vitamin_Transporters"/>
</dbReference>
<dbReference type="AlphaFoldDB" id="A0A4R5XAI1"/>
<evidence type="ECO:0000256" key="2">
    <source>
        <dbReference type="ARBA" id="ARBA00007362"/>
    </source>
</evidence>
<feature type="transmembrane region" description="Helical" evidence="6">
    <location>
        <begin position="60"/>
        <end position="79"/>
    </location>
</feature>
<feature type="transmembrane region" description="Helical" evidence="6">
    <location>
        <begin position="210"/>
        <end position="231"/>
    </location>
</feature>
<dbReference type="Pfam" id="PF00892">
    <property type="entry name" value="EamA"/>
    <property type="match status" value="2"/>
</dbReference>
<evidence type="ECO:0000313" key="8">
    <source>
        <dbReference type="EMBL" id="TDL09872.1"/>
    </source>
</evidence>
<accession>A0A4R5XAI1</accession>
<gene>
    <name evidence="8" type="ORF">EUA04_07910</name>
</gene>
<evidence type="ECO:0000256" key="6">
    <source>
        <dbReference type="SAM" id="Phobius"/>
    </source>
</evidence>
<dbReference type="InterPro" id="IPR037185">
    <property type="entry name" value="EmrE-like"/>
</dbReference>
<evidence type="ECO:0000256" key="1">
    <source>
        <dbReference type="ARBA" id="ARBA00004141"/>
    </source>
</evidence>
<dbReference type="InterPro" id="IPR000620">
    <property type="entry name" value="EamA_dom"/>
</dbReference>
<keyword evidence="4 6" id="KW-1133">Transmembrane helix</keyword>
<sequence>MTGILSALIAALGYGVSDFVGGYASRRVAALRVVILSYPLALVLLTILAVPYGGELSRAAVLWGLLAGVGQAFGVWWFYAALGSGPISVVSPLTSVLVAAVPVGFGVALGERPSALALVGVAVALIAVVMVSRQAEDLDGDPNPHRFTVKVAWLTVGSGIAFGMNFVILDQVPPSAGLWPLVFGRMAATTIVVIAALFTANFVLVRGTPLRLAVLAGVLDTVANVATLLALHSSLLSLTGVLVALYPAATVALAVAVLRESVTRSQVVGMILAFASVALIAAG</sequence>
<dbReference type="Proteomes" id="UP000294952">
    <property type="component" value="Unassembled WGS sequence"/>
</dbReference>
<organism evidence="8 9">
    <name type="scientific">Mycolicibacterium obuense</name>
    <dbReference type="NCBI Taxonomy" id="1807"/>
    <lineage>
        <taxon>Bacteria</taxon>
        <taxon>Bacillati</taxon>
        <taxon>Actinomycetota</taxon>
        <taxon>Actinomycetes</taxon>
        <taxon>Mycobacteriales</taxon>
        <taxon>Mycobacteriaceae</taxon>
        <taxon>Mycolicibacterium</taxon>
    </lineage>
</organism>
<dbReference type="EMBL" id="SDLP01000002">
    <property type="protein sequence ID" value="TDL09872.1"/>
    <property type="molecule type" value="Genomic_DNA"/>
</dbReference>
<feature type="transmembrane region" description="Helical" evidence="6">
    <location>
        <begin position="115"/>
        <end position="131"/>
    </location>
</feature>